<sequence>METKNENIKLIECPRDAMQGLHDFIPTEQKINYINQLLTVGFDTIDAGSFVSPKAIPQMRDSAEVFDKIDWQKSSSKLLAIIANQRGASDAVKFEQISYLGYPLSLSETFQQRNTKRSIATAMEDLSEIQGLTIANGKTLVVYLSMGFGNPYGDPYDAGFVQEFVEKLDKIDVKVISLSDTIGVSNPDNISWIFEQLIPEYSHIEFGAHLHSNPATIWEKVEAAYKAGCRRFDGAIKGFGGCPMAKDDLVGNMVTEDMVAYFNQNNIDLGINQEAFSEAQRLALEIFPGK</sequence>
<dbReference type="Proteomes" id="UP001230496">
    <property type="component" value="Chromosome"/>
</dbReference>
<dbReference type="GO" id="GO:0004419">
    <property type="term" value="F:hydroxymethylglutaryl-CoA lyase activity"/>
    <property type="evidence" value="ECO:0007669"/>
    <property type="project" value="TreeGrafter"/>
</dbReference>
<dbReference type="SUPFAM" id="SSF51569">
    <property type="entry name" value="Aldolase"/>
    <property type="match status" value="1"/>
</dbReference>
<evidence type="ECO:0000256" key="1">
    <source>
        <dbReference type="ARBA" id="ARBA00009405"/>
    </source>
</evidence>
<dbReference type="AlphaFoldDB" id="A0AA51REB9"/>
<dbReference type="EMBL" id="CP129971">
    <property type="protein sequence ID" value="WMN11385.1"/>
    <property type="molecule type" value="Genomic_DNA"/>
</dbReference>
<dbReference type="GO" id="GO:0046951">
    <property type="term" value="P:ketone body biosynthetic process"/>
    <property type="evidence" value="ECO:0007669"/>
    <property type="project" value="TreeGrafter"/>
</dbReference>
<dbReference type="InterPro" id="IPR043594">
    <property type="entry name" value="HMGL"/>
</dbReference>
<feature type="domain" description="Pyruvate carboxyltransferase" evidence="4">
    <location>
        <begin position="7"/>
        <end position="277"/>
    </location>
</feature>
<keyword evidence="2" id="KW-0479">Metal-binding</keyword>
<keyword evidence="3 5" id="KW-0456">Lyase</keyword>
<dbReference type="Gene3D" id="3.20.20.70">
    <property type="entry name" value="Aldolase class I"/>
    <property type="match status" value="1"/>
</dbReference>
<evidence type="ECO:0000313" key="6">
    <source>
        <dbReference type="Proteomes" id="UP001230496"/>
    </source>
</evidence>
<dbReference type="PANTHER" id="PTHR42738:SF7">
    <property type="entry name" value="HYDROXYMETHYLGLUTARYL-COA LYASE"/>
    <property type="match status" value="1"/>
</dbReference>
<comment type="similarity">
    <text evidence="1">Belongs to the HMG-CoA lyase family.</text>
</comment>
<proteinExistence type="inferred from homology"/>
<accession>A0AA51REB9</accession>
<evidence type="ECO:0000256" key="2">
    <source>
        <dbReference type="ARBA" id="ARBA00022723"/>
    </source>
</evidence>
<dbReference type="InterPro" id="IPR013785">
    <property type="entry name" value="Aldolase_TIM"/>
</dbReference>
<evidence type="ECO:0000313" key="5">
    <source>
        <dbReference type="EMBL" id="WMN11385.1"/>
    </source>
</evidence>
<evidence type="ECO:0000256" key="3">
    <source>
        <dbReference type="ARBA" id="ARBA00023239"/>
    </source>
</evidence>
<protein>
    <submittedName>
        <fullName evidence="5">Hydroxymethylglutaryl-CoA lyase</fullName>
    </submittedName>
</protein>
<dbReference type="InterPro" id="IPR000891">
    <property type="entry name" value="PYR_CT"/>
</dbReference>
<dbReference type="RefSeq" id="WP_308348508.1">
    <property type="nucleotide sequence ID" value="NZ_CP129971.1"/>
</dbReference>
<dbReference type="GO" id="GO:0046872">
    <property type="term" value="F:metal ion binding"/>
    <property type="evidence" value="ECO:0007669"/>
    <property type="project" value="UniProtKB-KW"/>
</dbReference>
<dbReference type="Pfam" id="PF00682">
    <property type="entry name" value="HMGL-like"/>
    <property type="match status" value="1"/>
</dbReference>
<dbReference type="CDD" id="cd07938">
    <property type="entry name" value="DRE_TIM_HMGL"/>
    <property type="match status" value="1"/>
</dbReference>
<organism evidence="5 6">
    <name type="scientific">Marivirga salinarum</name>
    <dbReference type="NCBI Taxonomy" id="3059078"/>
    <lineage>
        <taxon>Bacteria</taxon>
        <taxon>Pseudomonadati</taxon>
        <taxon>Bacteroidota</taxon>
        <taxon>Cytophagia</taxon>
        <taxon>Cytophagales</taxon>
        <taxon>Marivirgaceae</taxon>
        <taxon>Marivirga</taxon>
    </lineage>
</organism>
<dbReference type="KEGG" id="msaa:QYS49_16740"/>
<evidence type="ECO:0000259" key="4">
    <source>
        <dbReference type="PROSITE" id="PS50991"/>
    </source>
</evidence>
<name>A0AA51REB9_9BACT</name>
<gene>
    <name evidence="5" type="ORF">QYS49_16740</name>
</gene>
<dbReference type="PROSITE" id="PS50991">
    <property type="entry name" value="PYR_CT"/>
    <property type="match status" value="1"/>
</dbReference>
<dbReference type="PANTHER" id="PTHR42738">
    <property type="entry name" value="HYDROXYMETHYLGLUTARYL-COA LYASE"/>
    <property type="match status" value="1"/>
</dbReference>
<keyword evidence="6" id="KW-1185">Reference proteome</keyword>
<dbReference type="GO" id="GO:0006552">
    <property type="term" value="P:L-leucine catabolic process"/>
    <property type="evidence" value="ECO:0007669"/>
    <property type="project" value="TreeGrafter"/>
</dbReference>
<reference evidence="5 6" key="1">
    <citation type="submission" date="2023-08" db="EMBL/GenBank/DDBJ databases">
        <title>Comparative genomics and taxonomic characterization of three novel marine species of genus Marivirga.</title>
        <authorList>
            <person name="Muhammad N."/>
            <person name="Kim S.-G."/>
        </authorList>
    </citation>
    <scope>NUCLEOTIDE SEQUENCE [LARGE SCALE GENOMIC DNA]</scope>
    <source>
        <strain evidence="5 6">BDSF4-3</strain>
    </source>
</reference>